<organism evidence="14 15">
    <name type="scientific">Coprinellus micaceus</name>
    <name type="common">Glistening ink-cap mushroom</name>
    <name type="synonym">Coprinus micaceus</name>
    <dbReference type="NCBI Taxonomy" id="71717"/>
    <lineage>
        <taxon>Eukaryota</taxon>
        <taxon>Fungi</taxon>
        <taxon>Dikarya</taxon>
        <taxon>Basidiomycota</taxon>
        <taxon>Agaricomycotina</taxon>
        <taxon>Agaricomycetes</taxon>
        <taxon>Agaricomycetidae</taxon>
        <taxon>Agaricales</taxon>
        <taxon>Agaricineae</taxon>
        <taxon>Psathyrellaceae</taxon>
        <taxon>Coprinellus</taxon>
    </lineage>
</organism>
<dbReference type="GO" id="GO:0016020">
    <property type="term" value="C:membrane"/>
    <property type="evidence" value="ECO:0007669"/>
    <property type="project" value="UniProtKB-SubCell"/>
</dbReference>
<evidence type="ECO:0000256" key="6">
    <source>
        <dbReference type="ARBA" id="ARBA00022692"/>
    </source>
</evidence>
<dbReference type="InterPro" id="IPR001128">
    <property type="entry name" value="Cyt_P450"/>
</dbReference>
<dbReference type="InterPro" id="IPR050121">
    <property type="entry name" value="Cytochrome_P450_monoxygenase"/>
</dbReference>
<evidence type="ECO:0000256" key="10">
    <source>
        <dbReference type="ARBA" id="ARBA00023004"/>
    </source>
</evidence>
<comment type="cofactor">
    <cofactor evidence="1 13">
        <name>heme</name>
        <dbReference type="ChEBI" id="CHEBI:30413"/>
    </cofactor>
</comment>
<dbReference type="InterPro" id="IPR002401">
    <property type="entry name" value="Cyt_P450_E_grp-I"/>
</dbReference>
<keyword evidence="7 13" id="KW-0479">Metal-binding</keyword>
<keyword evidence="6" id="KW-0812">Transmembrane</keyword>
<dbReference type="SUPFAM" id="SSF48264">
    <property type="entry name" value="Cytochrome P450"/>
    <property type="match status" value="1"/>
</dbReference>
<dbReference type="Gene3D" id="1.10.630.10">
    <property type="entry name" value="Cytochrome P450"/>
    <property type="match status" value="1"/>
</dbReference>
<keyword evidence="10 13" id="KW-0408">Iron</keyword>
<evidence type="ECO:0000256" key="2">
    <source>
        <dbReference type="ARBA" id="ARBA00004370"/>
    </source>
</evidence>
<feature type="binding site" description="axial binding residue" evidence="13">
    <location>
        <position position="438"/>
    </location>
    <ligand>
        <name>heme</name>
        <dbReference type="ChEBI" id="CHEBI:30413"/>
    </ligand>
    <ligandPart>
        <name>Fe</name>
        <dbReference type="ChEBI" id="CHEBI:18248"/>
    </ligandPart>
</feature>
<dbReference type="OrthoDB" id="1470350at2759"/>
<evidence type="ECO:0000256" key="5">
    <source>
        <dbReference type="ARBA" id="ARBA00022617"/>
    </source>
</evidence>
<evidence type="ECO:0000256" key="8">
    <source>
        <dbReference type="ARBA" id="ARBA00022989"/>
    </source>
</evidence>
<protein>
    <submittedName>
        <fullName evidence="14">Cytochrome P450</fullName>
    </submittedName>
</protein>
<evidence type="ECO:0000256" key="3">
    <source>
        <dbReference type="ARBA" id="ARBA00004721"/>
    </source>
</evidence>
<evidence type="ECO:0000256" key="4">
    <source>
        <dbReference type="ARBA" id="ARBA00010617"/>
    </source>
</evidence>
<name>A0A4Y7U1Q1_COPMI</name>
<comment type="subcellular location">
    <subcellularLocation>
        <location evidence="2">Membrane</location>
    </subcellularLocation>
</comment>
<evidence type="ECO:0000256" key="12">
    <source>
        <dbReference type="ARBA" id="ARBA00023136"/>
    </source>
</evidence>
<proteinExistence type="inferred from homology"/>
<dbReference type="PANTHER" id="PTHR24305:SF166">
    <property type="entry name" value="CYTOCHROME P450 12A4, MITOCHONDRIAL-RELATED"/>
    <property type="match status" value="1"/>
</dbReference>
<gene>
    <name evidence="14" type="ORF">FA13DRAFT_1784766</name>
</gene>
<evidence type="ECO:0000256" key="1">
    <source>
        <dbReference type="ARBA" id="ARBA00001971"/>
    </source>
</evidence>
<keyword evidence="15" id="KW-1185">Reference proteome</keyword>
<comment type="similarity">
    <text evidence="4">Belongs to the cytochrome P450 family.</text>
</comment>
<dbReference type="Proteomes" id="UP000298030">
    <property type="component" value="Unassembled WGS sequence"/>
</dbReference>
<evidence type="ECO:0000256" key="7">
    <source>
        <dbReference type="ARBA" id="ARBA00022723"/>
    </source>
</evidence>
<dbReference type="PANTHER" id="PTHR24305">
    <property type="entry name" value="CYTOCHROME P450"/>
    <property type="match status" value="1"/>
</dbReference>
<comment type="pathway">
    <text evidence="3">Secondary metabolite biosynthesis; terpenoid biosynthesis.</text>
</comment>
<dbReference type="GO" id="GO:0016705">
    <property type="term" value="F:oxidoreductase activity, acting on paired donors, with incorporation or reduction of molecular oxygen"/>
    <property type="evidence" value="ECO:0007669"/>
    <property type="project" value="InterPro"/>
</dbReference>
<dbReference type="PRINTS" id="PR00385">
    <property type="entry name" value="P450"/>
</dbReference>
<dbReference type="GO" id="GO:0004497">
    <property type="term" value="F:monooxygenase activity"/>
    <property type="evidence" value="ECO:0007669"/>
    <property type="project" value="UniProtKB-KW"/>
</dbReference>
<dbReference type="EMBL" id="QPFP01000001">
    <property type="protein sequence ID" value="TEB40171.1"/>
    <property type="molecule type" value="Genomic_DNA"/>
</dbReference>
<dbReference type="GO" id="GO:0005506">
    <property type="term" value="F:iron ion binding"/>
    <property type="evidence" value="ECO:0007669"/>
    <property type="project" value="InterPro"/>
</dbReference>
<dbReference type="Pfam" id="PF00067">
    <property type="entry name" value="p450"/>
    <property type="match status" value="2"/>
</dbReference>
<keyword evidence="5 13" id="KW-0349">Heme</keyword>
<dbReference type="GO" id="GO:0020037">
    <property type="term" value="F:heme binding"/>
    <property type="evidence" value="ECO:0007669"/>
    <property type="project" value="InterPro"/>
</dbReference>
<evidence type="ECO:0000256" key="11">
    <source>
        <dbReference type="ARBA" id="ARBA00023033"/>
    </source>
</evidence>
<reference evidence="14 15" key="1">
    <citation type="journal article" date="2019" name="Nat. Ecol. Evol.">
        <title>Megaphylogeny resolves global patterns of mushroom evolution.</title>
        <authorList>
            <person name="Varga T."/>
            <person name="Krizsan K."/>
            <person name="Foldi C."/>
            <person name="Dima B."/>
            <person name="Sanchez-Garcia M."/>
            <person name="Sanchez-Ramirez S."/>
            <person name="Szollosi G.J."/>
            <person name="Szarkandi J.G."/>
            <person name="Papp V."/>
            <person name="Albert L."/>
            <person name="Andreopoulos W."/>
            <person name="Angelini C."/>
            <person name="Antonin V."/>
            <person name="Barry K.W."/>
            <person name="Bougher N.L."/>
            <person name="Buchanan P."/>
            <person name="Buyck B."/>
            <person name="Bense V."/>
            <person name="Catcheside P."/>
            <person name="Chovatia M."/>
            <person name="Cooper J."/>
            <person name="Damon W."/>
            <person name="Desjardin D."/>
            <person name="Finy P."/>
            <person name="Geml J."/>
            <person name="Haridas S."/>
            <person name="Hughes K."/>
            <person name="Justo A."/>
            <person name="Karasinski D."/>
            <person name="Kautmanova I."/>
            <person name="Kiss B."/>
            <person name="Kocsube S."/>
            <person name="Kotiranta H."/>
            <person name="LaButti K.M."/>
            <person name="Lechner B.E."/>
            <person name="Liimatainen K."/>
            <person name="Lipzen A."/>
            <person name="Lukacs Z."/>
            <person name="Mihaltcheva S."/>
            <person name="Morgado L.N."/>
            <person name="Niskanen T."/>
            <person name="Noordeloos M.E."/>
            <person name="Ohm R.A."/>
            <person name="Ortiz-Santana B."/>
            <person name="Ovrebo C."/>
            <person name="Racz N."/>
            <person name="Riley R."/>
            <person name="Savchenko A."/>
            <person name="Shiryaev A."/>
            <person name="Soop K."/>
            <person name="Spirin V."/>
            <person name="Szebenyi C."/>
            <person name="Tomsovsky M."/>
            <person name="Tulloss R.E."/>
            <person name="Uehling J."/>
            <person name="Grigoriev I.V."/>
            <person name="Vagvolgyi C."/>
            <person name="Papp T."/>
            <person name="Martin F.M."/>
            <person name="Miettinen O."/>
            <person name="Hibbett D.S."/>
            <person name="Nagy L.G."/>
        </authorList>
    </citation>
    <scope>NUCLEOTIDE SEQUENCE [LARGE SCALE GENOMIC DNA]</scope>
    <source>
        <strain evidence="14 15">FP101781</strain>
    </source>
</reference>
<comment type="caution">
    <text evidence="14">The sequence shown here is derived from an EMBL/GenBank/DDBJ whole genome shotgun (WGS) entry which is preliminary data.</text>
</comment>
<keyword evidence="8" id="KW-1133">Transmembrane helix</keyword>
<dbReference type="CDD" id="cd11069">
    <property type="entry name" value="CYP_FUM15-like"/>
    <property type="match status" value="1"/>
</dbReference>
<sequence>MTVTTLQGIVALAVTWVAVKVLKNLLGRSPLDNLPGPPGGTFFAGHFDKIWNLDGWDYHTKLASTYGSVVKLRGPFGAKALYVYDPKALHHIVVKDQHIFEETEGFIIGSNLIFGKGLFATMGDEHRKQRKILNPVFSTAHMRDMIPIFYDVTDKLRDAFRRKAASGPQEIDVVAWMGRTALELIGQSGLGYSFDPLTEGTEENHYTRETKRFSELDLQLSLARQYILPFVHNIGTSNFRRWIIDVLGWKPLKQMRRVVDVLHGTAEKVIESKKRAMKDGDEALASQVGRGKDLISILLRANMKASQADKLTDEELVGQVSTLIFAAMDTTSNTLSRTLHLLAQNVVVQDKLREEIRDAYERCGGGRLTYDDLISLPYLDAVCRETLRLHPPVHTVIREARQDVVLPFSEPIRGSDGLDMNEVLVPKSMTFIGGGRSCIGFKFSQLEMKIVLCTLLNEFEFTPAEGKDIEWKMTGIVTPSVAGMTGPQLPLVISPVD</sequence>
<keyword evidence="12" id="KW-0472">Membrane</keyword>
<evidence type="ECO:0000313" key="14">
    <source>
        <dbReference type="EMBL" id="TEB40171.1"/>
    </source>
</evidence>
<keyword evidence="11" id="KW-0503">Monooxygenase</keyword>
<accession>A0A4Y7U1Q1</accession>
<evidence type="ECO:0000256" key="13">
    <source>
        <dbReference type="PIRSR" id="PIRSR602401-1"/>
    </source>
</evidence>
<dbReference type="STRING" id="71717.A0A4Y7U1Q1"/>
<dbReference type="InterPro" id="IPR036396">
    <property type="entry name" value="Cyt_P450_sf"/>
</dbReference>
<evidence type="ECO:0000256" key="9">
    <source>
        <dbReference type="ARBA" id="ARBA00023002"/>
    </source>
</evidence>
<dbReference type="AlphaFoldDB" id="A0A4Y7U1Q1"/>
<evidence type="ECO:0000313" key="15">
    <source>
        <dbReference type="Proteomes" id="UP000298030"/>
    </source>
</evidence>
<keyword evidence="9" id="KW-0560">Oxidoreductase</keyword>
<dbReference type="PRINTS" id="PR00463">
    <property type="entry name" value="EP450I"/>
</dbReference>